<dbReference type="EMBL" id="GBRH01255126">
    <property type="protein sequence ID" value="JAD42769.1"/>
    <property type="molecule type" value="Transcribed_RNA"/>
</dbReference>
<reference evidence="1" key="1">
    <citation type="submission" date="2014-09" db="EMBL/GenBank/DDBJ databases">
        <authorList>
            <person name="Magalhaes I.L.F."/>
            <person name="Oliveira U."/>
            <person name="Santos F.R."/>
            <person name="Vidigal T.H.D.A."/>
            <person name="Brescovit A.D."/>
            <person name="Santos A.J."/>
        </authorList>
    </citation>
    <scope>NUCLEOTIDE SEQUENCE</scope>
    <source>
        <tissue evidence="1">Shoot tissue taken approximately 20 cm above the soil surface</tissue>
    </source>
</reference>
<proteinExistence type="predicted"/>
<name>A0A0A8ZTL7_ARUDO</name>
<protein>
    <submittedName>
        <fullName evidence="1">Uncharacterized protein</fullName>
    </submittedName>
</protein>
<organism evidence="1">
    <name type="scientific">Arundo donax</name>
    <name type="common">Giant reed</name>
    <name type="synonym">Donax arundinaceus</name>
    <dbReference type="NCBI Taxonomy" id="35708"/>
    <lineage>
        <taxon>Eukaryota</taxon>
        <taxon>Viridiplantae</taxon>
        <taxon>Streptophyta</taxon>
        <taxon>Embryophyta</taxon>
        <taxon>Tracheophyta</taxon>
        <taxon>Spermatophyta</taxon>
        <taxon>Magnoliopsida</taxon>
        <taxon>Liliopsida</taxon>
        <taxon>Poales</taxon>
        <taxon>Poaceae</taxon>
        <taxon>PACMAD clade</taxon>
        <taxon>Arundinoideae</taxon>
        <taxon>Arundineae</taxon>
        <taxon>Arundo</taxon>
    </lineage>
</organism>
<dbReference type="AlphaFoldDB" id="A0A0A8ZTL7"/>
<accession>A0A0A8ZTL7</accession>
<reference evidence="1" key="2">
    <citation type="journal article" date="2015" name="Data Brief">
        <title>Shoot transcriptome of the giant reed, Arundo donax.</title>
        <authorList>
            <person name="Barrero R.A."/>
            <person name="Guerrero F.D."/>
            <person name="Moolhuijzen P."/>
            <person name="Goolsby J.A."/>
            <person name="Tidwell J."/>
            <person name="Bellgard S.E."/>
            <person name="Bellgard M.I."/>
        </authorList>
    </citation>
    <scope>NUCLEOTIDE SEQUENCE</scope>
    <source>
        <tissue evidence="1">Shoot tissue taken approximately 20 cm above the soil surface</tissue>
    </source>
</reference>
<evidence type="ECO:0000313" key="1">
    <source>
        <dbReference type="EMBL" id="JAD42769.1"/>
    </source>
</evidence>
<sequence length="32" mass="3757">MQFFYADTLLVFSKKKSHDENCVYCENLKALA</sequence>